<name>A0AAN7Y9B9_9EURO</name>
<keyword evidence="3" id="KW-1185">Reference proteome</keyword>
<feature type="compositionally biased region" description="Polar residues" evidence="1">
    <location>
        <begin position="1"/>
        <end position="16"/>
    </location>
</feature>
<reference evidence="2 3" key="1">
    <citation type="submission" date="2023-08" db="EMBL/GenBank/DDBJ databases">
        <title>Black Yeasts Isolated from many extreme environments.</title>
        <authorList>
            <person name="Coleine C."/>
            <person name="Stajich J.E."/>
            <person name="Selbmann L."/>
        </authorList>
    </citation>
    <scope>NUCLEOTIDE SEQUENCE [LARGE SCALE GENOMIC DNA]</scope>
    <source>
        <strain evidence="2 3">CCFEE 5910</strain>
    </source>
</reference>
<feature type="compositionally biased region" description="Basic and acidic residues" evidence="1">
    <location>
        <begin position="45"/>
        <end position="67"/>
    </location>
</feature>
<proteinExistence type="predicted"/>
<dbReference type="EMBL" id="JAVRRJ010000007">
    <property type="protein sequence ID" value="KAK5082749.1"/>
    <property type="molecule type" value="Genomic_DNA"/>
</dbReference>
<evidence type="ECO:0000313" key="3">
    <source>
        <dbReference type="Proteomes" id="UP001309876"/>
    </source>
</evidence>
<dbReference type="Proteomes" id="UP001309876">
    <property type="component" value="Unassembled WGS sequence"/>
</dbReference>
<feature type="region of interest" description="Disordered" evidence="1">
    <location>
        <begin position="1"/>
        <end position="67"/>
    </location>
</feature>
<dbReference type="AlphaFoldDB" id="A0AAN7Y9B9"/>
<protein>
    <submittedName>
        <fullName evidence="2">Uncharacterized protein</fullName>
    </submittedName>
</protein>
<gene>
    <name evidence="2" type="ORF">LTR05_006629</name>
</gene>
<evidence type="ECO:0000256" key="1">
    <source>
        <dbReference type="SAM" id="MobiDB-lite"/>
    </source>
</evidence>
<feature type="compositionally biased region" description="Low complexity" evidence="1">
    <location>
        <begin position="17"/>
        <end position="44"/>
    </location>
</feature>
<sequence length="96" mass="10353">MEQPSSNQKASKSPMGTSSSSSSTTTTTTTTTKASEATKTSSDSSESKNSGEETPKLAEMPEPKYKGEPFSAWKAYMGDDELPDHELIAWKKKALE</sequence>
<evidence type="ECO:0000313" key="2">
    <source>
        <dbReference type="EMBL" id="KAK5082749.1"/>
    </source>
</evidence>
<comment type="caution">
    <text evidence="2">The sequence shown here is derived from an EMBL/GenBank/DDBJ whole genome shotgun (WGS) entry which is preliminary data.</text>
</comment>
<accession>A0AAN7Y9B9</accession>
<organism evidence="2 3">
    <name type="scientific">Lithohypha guttulata</name>
    <dbReference type="NCBI Taxonomy" id="1690604"/>
    <lineage>
        <taxon>Eukaryota</taxon>
        <taxon>Fungi</taxon>
        <taxon>Dikarya</taxon>
        <taxon>Ascomycota</taxon>
        <taxon>Pezizomycotina</taxon>
        <taxon>Eurotiomycetes</taxon>
        <taxon>Chaetothyriomycetidae</taxon>
        <taxon>Chaetothyriales</taxon>
        <taxon>Trichomeriaceae</taxon>
        <taxon>Lithohypha</taxon>
    </lineage>
</organism>